<dbReference type="RefSeq" id="WP_058601039.1">
    <property type="nucleotide sequence ID" value="NZ_LDQA01000030.1"/>
</dbReference>
<evidence type="ECO:0000313" key="2">
    <source>
        <dbReference type="Proteomes" id="UP000078529"/>
    </source>
</evidence>
<organism evidence="1 2">
    <name type="scientific">Aureimonas ureilytica</name>
    <dbReference type="NCBI Taxonomy" id="401562"/>
    <lineage>
        <taxon>Bacteria</taxon>
        <taxon>Pseudomonadati</taxon>
        <taxon>Pseudomonadota</taxon>
        <taxon>Alphaproteobacteria</taxon>
        <taxon>Hyphomicrobiales</taxon>
        <taxon>Aurantimonadaceae</taxon>
        <taxon>Aureimonas</taxon>
    </lineage>
</organism>
<gene>
    <name evidence="1" type="ORF">NS365_14660</name>
</gene>
<keyword evidence="2" id="KW-1185">Reference proteome</keyword>
<reference evidence="1 2" key="1">
    <citation type="journal article" date="2016" name="Front. Microbiol.">
        <title>Genomic Resource of Rice Seed Associated Bacteria.</title>
        <authorList>
            <person name="Midha S."/>
            <person name="Bansal K."/>
            <person name="Sharma S."/>
            <person name="Kumar N."/>
            <person name="Patil P.P."/>
            <person name="Chaudhry V."/>
            <person name="Patil P.B."/>
        </authorList>
    </citation>
    <scope>NUCLEOTIDE SEQUENCE [LARGE SCALE GENOMIC DNA]</scope>
    <source>
        <strain evidence="1 2">NS365</strain>
    </source>
</reference>
<name>A0A175RMV9_9HYPH</name>
<dbReference type="PATRIC" id="fig|401562.4.peg.2739"/>
<comment type="caution">
    <text evidence="1">The sequence shown here is derived from an EMBL/GenBank/DDBJ whole genome shotgun (WGS) entry which is preliminary data.</text>
</comment>
<protein>
    <submittedName>
        <fullName evidence="1">Uncharacterized protein</fullName>
    </submittedName>
</protein>
<dbReference type="EMBL" id="LDQA01000030">
    <property type="protein sequence ID" value="KTR04688.1"/>
    <property type="molecule type" value="Genomic_DNA"/>
</dbReference>
<dbReference type="Proteomes" id="UP000078529">
    <property type="component" value="Unassembled WGS sequence"/>
</dbReference>
<accession>A0A175RMV9</accession>
<dbReference type="AlphaFoldDB" id="A0A175RMV9"/>
<evidence type="ECO:0000313" key="1">
    <source>
        <dbReference type="EMBL" id="KTR04688.1"/>
    </source>
</evidence>
<sequence>MTANVFNDPDNSVVLQVCSRSSGFIPIVGDGKLAQVRESTFDARGFSPDRSVSDFTLGLAMVGCKVSCGADEAVAV</sequence>
<proteinExistence type="predicted"/>